<keyword evidence="3" id="KW-1185">Reference proteome</keyword>
<organism evidence="2 3">
    <name type="scientific">Caerostris extrusa</name>
    <name type="common">Bark spider</name>
    <name type="synonym">Caerostris bankana</name>
    <dbReference type="NCBI Taxonomy" id="172846"/>
    <lineage>
        <taxon>Eukaryota</taxon>
        <taxon>Metazoa</taxon>
        <taxon>Ecdysozoa</taxon>
        <taxon>Arthropoda</taxon>
        <taxon>Chelicerata</taxon>
        <taxon>Arachnida</taxon>
        <taxon>Araneae</taxon>
        <taxon>Araneomorphae</taxon>
        <taxon>Entelegynae</taxon>
        <taxon>Araneoidea</taxon>
        <taxon>Araneidae</taxon>
        <taxon>Caerostris</taxon>
    </lineage>
</organism>
<proteinExistence type="predicted"/>
<evidence type="ECO:0000256" key="1">
    <source>
        <dbReference type="SAM" id="MobiDB-lite"/>
    </source>
</evidence>
<feature type="compositionally biased region" description="Polar residues" evidence="1">
    <location>
        <begin position="10"/>
        <end position="29"/>
    </location>
</feature>
<protein>
    <submittedName>
        <fullName evidence="2">Uncharacterized protein</fullName>
    </submittedName>
</protein>
<feature type="region of interest" description="Disordered" evidence="1">
    <location>
        <begin position="1"/>
        <end position="63"/>
    </location>
</feature>
<dbReference type="Proteomes" id="UP001054945">
    <property type="component" value="Unassembled WGS sequence"/>
</dbReference>
<accession>A0AAV4YAF2</accession>
<dbReference type="EMBL" id="BPLR01018913">
    <property type="protein sequence ID" value="GIZ03174.1"/>
    <property type="molecule type" value="Genomic_DNA"/>
</dbReference>
<name>A0AAV4YAF2_CAEEX</name>
<comment type="caution">
    <text evidence="2">The sequence shown here is derived from an EMBL/GenBank/DDBJ whole genome shotgun (WGS) entry which is preliminary data.</text>
</comment>
<dbReference type="AlphaFoldDB" id="A0AAV4YAF2"/>
<gene>
    <name evidence="2" type="ORF">CEXT_742591</name>
</gene>
<evidence type="ECO:0000313" key="3">
    <source>
        <dbReference type="Proteomes" id="UP001054945"/>
    </source>
</evidence>
<reference evidence="2 3" key="1">
    <citation type="submission" date="2021-06" db="EMBL/GenBank/DDBJ databases">
        <title>Caerostris extrusa draft genome.</title>
        <authorList>
            <person name="Kono N."/>
            <person name="Arakawa K."/>
        </authorList>
    </citation>
    <scope>NUCLEOTIDE SEQUENCE [LARGE SCALE GENOMIC DNA]</scope>
</reference>
<evidence type="ECO:0000313" key="2">
    <source>
        <dbReference type="EMBL" id="GIZ03174.1"/>
    </source>
</evidence>
<sequence>MFFSFHSRLNRSGSTSIPKNRMNKSASTQRNKKHHTSRGTKSVCPDAAGRQQKKKRESREHNCISRRIVSRTITSSSALLLIPPSIRPLHESSRESLYQIR</sequence>